<name>A0ABP0FYK9_CLALP</name>
<evidence type="ECO:0000313" key="1">
    <source>
        <dbReference type="EMBL" id="CAK8684683.1"/>
    </source>
</evidence>
<sequence>MPKRVFTIQERRGEPKFRQNEAGKLTKITNINQSHCMSQPKFLPPKIWNQTESYKAAYTKTKDCRLRNRLPMSKLSRQVKLQIHPSVQFLRVPLVCRNASTPTIYKSSGRARPPCTERPVDAFSRLQFRKVSVDKSPIFDREQLLVDRPWNMRTFSTGNCTKVYSVSNKNNGNVHLLNSFTLTKSDEVNKKVTLVSPN</sequence>
<reference evidence="1 2" key="1">
    <citation type="submission" date="2024-02" db="EMBL/GenBank/DDBJ databases">
        <authorList>
            <person name="Daric V."/>
            <person name="Darras S."/>
        </authorList>
    </citation>
    <scope>NUCLEOTIDE SEQUENCE [LARGE SCALE GENOMIC DNA]</scope>
</reference>
<evidence type="ECO:0000313" key="2">
    <source>
        <dbReference type="Proteomes" id="UP001642483"/>
    </source>
</evidence>
<keyword evidence="2" id="KW-1185">Reference proteome</keyword>
<dbReference type="EMBL" id="CAWYQH010000098">
    <property type="protein sequence ID" value="CAK8684683.1"/>
    <property type="molecule type" value="Genomic_DNA"/>
</dbReference>
<evidence type="ECO:0008006" key="3">
    <source>
        <dbReference type="Google" id="ProtNLM"/>
    </source>
</evidence>
<gene>
    <name evidence="1" type="ORF">CVLEPA_LOCUS15662</name>
</gene>
<accession>A0ABP0FYK9</accession>
<organism evidence="1 2">
    <name type="scientific">Clavelina lepadiformis</name>
    <name type="common">Light-bulb sea squirt</name>
    <name type="synonym">Ascidia lepadiformis</name>
    <dbReference type="NCBI Taxonomy" id="159417"/>
    <lineage>
        <taxon>Eukaryota</taxon>
        <taxon>Metazoa</taxon>
        <taxon>Chordata</taxon>
        <taxon>Tunicata</taxon>
        <taxon>Ascidiacea</taxon>
        <taxon>Aplousobranchia</taxon>
        <taxon>Clavelinidae</taxon>
        <taxon>Clavelina</taxon>
    </lineage>
</organism>
<proteinExistence type="predicted"/>
<dbReference type="Proteomes" id="UP001642483">
    <property type="component" value="Unassembled WGS sequence"/>
</dbReference>
<comment type="caution">
    <text evidence="1">The sequence shown here is derived from an EMBL/GenBank/DDBJ whole genome shotgun (WGS) entry which is preliminary data.</text>
</comment>
<protein>
    <recommendedName>
        <fullName evidence="3">Ribosomal protein S18</fullName>
    </recommendedName>
</protein>